<proteinExistence type="inferred from homology"/>
<evidence type="ECO:0000313" key="4">
    <source>
        <dbReference type="EMBL" id="KGI77448.1"/>
    </source>
</evidence>
<comment type="similarity">
    <text evidence="1">Belongs to the IMPACT family.</text>
</comment>
<evidence type="ECO:0000313" key="7">
    <source>
        <dbReference type="Proteomes" id="UP000560000"/>
    </source>
</evidence>
<dbReference type="GO" id="GO:0005737">
    <property type="term" value="C:cytoplasm"/>
    <property type="evidence" value="ECO:0007669"/>
    <property type="project" value="TreeGrafter"/>
</dbReference>
<dbReference type="InterPro" id="IPR035647">
    <property type="entry name" value="EFG_III/V"/>
</dbReference>
<dbReference type="SUPFAM" id="SSF54980">
    <property type="entry name" value="EF-G C-terminal domain-like"/>
    <property type="match status" value="1"/>
</dbReference>
<gene>
    <name evidence="5" type="ORF">HNQ86_000451</name>
    <name evidence="4" type="ORF">LF63_0108815</name>
</gene>
<dbReference type="PANTHER" id="PTHR16301:SF20">
    <property type="entry name" value="IMPACT FAMILY MEMBER YIGZ"/>
    <property type="match status" value="1"/>
</dbReference>
<dbReference type="GO" id="GO:0032561">
    <property type="term" value="F:guanyl ribonucleotide binding"/>
    <property type="evidence" value="ECO:0007669"/>
    <property type="project" value="UniProtKB-ARBA"/>
</dbReference>
<dbReference type="RefSeq" id="WP_043101094.1">
    <property type="nucleotide sequence ID" value="NZ_JACHET010000001.1"/>
</dbReference>
<reference evidence="5 7" key="2">
    <citation type="submission" date="2020-08" db="EMBL/GenBank/DDBJ databases">
        <title>Genomic Encyclopedia of Type Strains, Phase IV (KMG-IV): sequencing the most valuable type-strain genomes for metagenomic binning, comparative biology and taxonomic classification.</title>
        <authorList>
            <person name="Goeker M."/>
        </authorList>
    </citation>
    <scope>NUCLEOTIDE SEQUENCE [LARGE SCALE GENOMIC DNA]</scope>
    <source>
        <strain evidence="5 7">DSM 107085</strain>
    </source>
</reference>
<dbReference type="PROSITE" id="PS00910">
    <property type="entry name" value="UPF0029"/>
    <property type="match status" value="1"/>
</dbReference>
<dbReference type="SUPFAM" id="SSF54211">
    <property type="entry name" value="Ribosomal protein S5 domain 2-like"/>
    <property type="match status" value="1"/>
</dbReference>
<dbReference type="Gene3D" id="3.30.230.30">
    <property type="entry name" value="Impact, N-terminal domain"/>
    <property type="match status" value="1"/>
</dbReference>
<dbReference type="InterPro" id="IPR036956">
    <property type="entry name" value="Impact_N_sf"/>
</dbReference>
<dbReference type="InterPro" id="IPR020569">
    <property type="entry name" value="UPF0029_Impact_CS"/>
</dbReference>
<reference evidence="4 6" key="1">
    <citation type="submission" date="2014-09" db="EMBL/GenBank/DDBJ databases">
        <title>Xanthomonadaceae 3.5X direct submission.</title>
        <authorList>
            <person name="Fang T."/>
            <person name="Wang H."/>
        </authorList>
    </citation>
    <scope>NUCLEOTIDE SEQUENCE [LARGE SCALE GENOMIC DNA]</scope>
    <source>
        <strain evidence="4 6">3.5X</strain>
    </source>
</reference>
<dbReference type="Proteomes" id="UP000029708">
    <property type="component" value="Unassembled WGS sequence"/>
</dbReference>
<sequence length="204" mass="22343">MSDTFTLTREHRHEEEIRKSRFLAHVAPVADVASAVAFIERVSDPTANHNCWAYRIGQNYRFSDDGEPGGSAGKPILQAIDGQELDGTVAVVTRWFGGIKLGVGGLIRAYGGTAAECLRQAPREPIVETARVRFALGYAELALFKARVEHWHLQLLDEAFGADAVCVTASVATAQLDRLEQLLADLSRGQSAVQRLDERNRKAS</sequence>
<dbReference type="OrthoDB" id="9813771at2"/>
<feature type="domain" description="UPF0029" evidence="3">
    <location>
        <begin position="136"/>
        <end position="190"/>
    </location>
</feature>
<dbReference type="InterPro" id="IPR023582">
    <property type="entry name" value="Impact"/>
</dbReference>
<protein>
    <submittedName>
        <fullName evidence="5">Putative YigZ family protein</fullName>
    </submittedName>
    <submittedName>
        <fullName evidence="4">Thymidylate synthase</fullName>
    </submittedName>
</protein>
<accession>A0A099CU11</accession>
<evidence type="ECO:0000256" key="1">
    <source>
        <dbReference type="ARBA" id="ARBA00007665"/>
    </source>
</evidence>
<dbReference type="Pfam" id="PF09186">
    <property type="entry name" value="DUF1949"/>
    <property type="match status" value="1"/>
</dbReference>
<dbReference type="PANTHER" id="PTHR16301">
    <property type="entry name" value="IMPACT-RELATED"/>
    <property type="match status" value="1"/>
</dbReference>
<evidence type="ECO:0000259" key="2">
    <source>
        <dbReference type="Pfam" id="PF01205"/>
    </source>
</evidence>
<dbReference type="GO" id="GO:0017111">
    <property type="term" value="F:ribonucleoside triphosphate phosphatase activity"/>
    <property type="evidence" value="ECO:0007669"/>
    <property type="project" value="UniProtKB-ARBA"/>
</dbReference>
<dbReference type="AlphaFoldDB" id="A0A099CU11"/>
<organism evidence="4 6">
    <name type="scientific">Oleiagrimonas soli</name>
    <dbReference type="NCBI Taxonomy" id="1543381"/>
    <lineage>
        <taxon>Bacteria</taxon>
        <taxon>Pseudomonadati</taxon>
        <taxon>Pseudomonadota</taxon>
        <taxon>Gammaproteobacteria</taxon>
        <taxon>Lysobacterales</taxon>
        <taxon>Rhodanobacteraceae</taxon>
        <taxon>Oleiagrimonas</taxon>
    </lineage>
</organism>
<dbReference type="InterPro" id="IPR001498">
    <property type="entry name" value="Impact_N"/>
</dbReference>
<dbReference type="InterPro" id="IPR020568">
    <property type="entry name" value="Ribosomal_Su5_D2-typ_SF"/>
</dbReference>
<dbReference type="EMBL" id="JROI01000011">
    <property type="protein sequence ID" value="KGI77448.1"/>
    <property type="molecule type" value="Genomic_DNA"/>
</dbReference>
<dbReference type="EMBL" id="JACHET010000001">
    <property type="protein sequence ID" value="MBB6183106.1"/>
    <property type="molecule type" value="Genomic_DNA"/>
</dbReference>
<dbReference type="Gene3D" id="3.30.70.240">
    <property type="match status" value="1"/>
</dbReference>
<comment type="caution">
    <text evidence="4">The sequence shown here is derived from an EMBL/GenBank/DDBJ whole genome shotgun (WGS) entry which is preliminary data.</text>
</comment>
<name>A0A099CU11_9GAMM</name>
<dbReference type="HOGENOM" id="CLU_083552_3_1_6"/>
<dbReference type="Proteomes" id="UP000560000">
    <property type="component" value="Unassembled WGS sequence"/>
</dbReference>
<keyword evidence="6" id="KW-1185">Reference proteome</keyword>
<dbReference type="GO" id="GO:0043168">
    <property type="term" value="F:anion binding"/>
    <property type="evidence" value="ECO:0007669"/>
    <property type="project" value="UniProtKB-ARBA"/>
</dbReference>
<dbReference type="InterPro" id="IPR015269">
    <property type="entry name" value="UPF0029_Impact_C"/>
</dbReference>
<evidence type="ECO:0000313" key="6">
    <source>
        <dbReference type="Proteomes" id="UP000029708"/>
    </source>
</evidence>
<dbReference type="GO" id="GO:0006446">
    <property type="term" value="P:regulation of translational initiation"/>
    <property type="evidence" value="ECO:0007669"/>
    <property type="project" value="TreeGrafter"/>
</dbReference>
<dbReference type="Pfam" id="PF01205">
    <property type="entry name" value="Impact_N"/>
    <property type="match status" value="1"/>
</dbReference>
<evidence type="ECO:0000313" key="5">
    <source>
        <dbReference type="EMBL" id="MBB6183106.1"/>
    </source>
</evidence>
<feature type="domain" description="Impact N-terminal" evidence="2">
    <location>
        <begin position="18"/>
        <end position="118"/>
    </location>
</feature>
<evidence type="ECO:0000259" key="3">
    <source>
        <dbReference type="Pfam" id="PF09186"/>
    </source>
</evidence>
<dbReference type="STRING" id="1543381.LF63_0108815"/>